<comment type="subcellular location">
    <subcellularLocation>
        <location evidence="3">Cytoplasm</location>
    </subcellularLocation>
    <subcellularLocation>
        <location evidence="2">Nucleus</location>
        <location evidence="2">PML body</location>
    </subcellularLocation>
</comment>
<keyword evidence="13" id="KW-0833">Ubl conjugation pathway</keyword>
<evidence type="ECO:0000256" key="1">
    <source>
        <dbReference type="ARBA" id="ARBA00000900"/>
    </source>
</evidence>
<dbReference type="OMA" id="CLESWEM"/>
<dbReference type="OrthoDB" id="5600418at2759"/>
<comment type="pathway">
    <text evidence="4">Protein modification; protein ubiquitination.</text>
</comment>
<dbReference type="Pfam" id="PF23419">
    <property type="entry name" value="WD40_RFWD3"/>
    <property type="match status" value="1"/>
</dbReference>
<dbReference type="Proteomes" id="UP000287033">
    <property type="component" value="Unassembled WGS sequence"/>
</dbReference>
<feature type="compositionally biased region" description="Basic residues" evidence="19">
    <location>
        <begin position="91"/>
        <end position="102"/>
    </location>
</feature>
<dbReference type="SMART" id="SM00320">
    <property type="entry name" value="WD40"/>
    <property type="match status" value="2"/>
</dbReference>
<dbReference type="GO" id="GO:0016567">
    <property type="term" value="P:protein ubiquitination"/>
    <property type="evidence" value="ECO:0007669"/>
    <property type="project" value="InterPro"/>
</dbReference>
<evidence type="ECO:0000256" key="8">
    <source>
        <dbReference type="ARBA" id="ARBA00022679"/>
    </source>
</evidence>
<dbReference type="EC" id="2.3.2.27" evidence="5"/>
<evidence type="ECO:0000256" key="12">
    <source>
        <dbReference type="ARBA" id="ARBA00022771"/>
    </source>
</evidence>
<evidence type="ECO:0000259" key="20">
    <source>
        <dbReference type="PROSITE" id="PS50089"/>
    </source>
</evidence>
<evidence type="ECO:0000256" key="19">
    <source>
        <dbReference type="SAM" id="MobiDB-lite"/>
    </source>
</evidence>
<gene>
    <name evidence="21" type="ORF">chiPu_0004870</name>
</gene>
<evidence type="ECO:0000256" key="17">
    <source>
        <dbReference type="PROSITE-ProRule" id="PRU00175"/>
    </source>
</evidence>
<keyword evidence="15" id="KW-0234">DNA repair</keyword>
<keyword evidence="16" id="KW-0539">Nucleus</keyword>
<dbReference type="Gene3D" id="3.30.40.10">
    <property type="entry name" value="Zinc/RING finger domain, C3HC4 (zinc finger)"/>
    <property type="match status" value="1"/>
</dbReference>
<keyword evidence="8" id="KW-0808">Transferase</keyword>
<organism evidence="21 22">
    <name type="scientific">Chiloscyllium punctatum</name>
    <name type="common">Brownbanded bambooshark</name>
    <name type="synonym">Hemiscyllium punctatum</name>
    <dbReference type="NCBI Taxonomy" id="137246"/>
    <lineage>
        <taxon>Eukaryota</taxon>
        <taxon>Metazoa</taxon>
        <taxon>Chordata</taxon>
        <taxon>Craniata</taxon>
        <taxon>Vertebrata</taxon>
        <taxon>Chondrichthyes</taxon>
        <taxon>Elasmobranchii</taxon>
        <taxon>Galeomorphii</taxon>
        <taxon>Galeoidea</taxon>
        <taxon>Orectolobiformes</taxon>
        <taxon>Hemiscylliidae</taxon>
        <taxon>Chiloscyllium</taxon>
    </lineage>
</organism>
<keyword evidence="7" id="KW-0853">WD repeat</keyword>
<proteinExistence type="predicted"/>
<feature type="compositionally biased region" description="Acidic residues" evidence="19">
    <location>
        <begin position="142"/>
        <end position="152"/>
    </location>
</feature>
<keyword evidence="9" id="KW-0479">Metal-binding</keyword>
<comment type="catalytic activity">
    <reaction evidence="1">
        <text>S-ubiquitinyl-[E2 ubiquitin-conjugating enzyme]-L-cysteine + [acceptor protein]-L-lysine = [E2 ubiquitin-conjugating enzyme]-L-cysteine + N(6)-ubiquitinyl-[acceptor protein]-L-lysine.</text>
        <dbReference type="EC" id="2.3.2.27"/>
    </reaction>
</comment>
<keyword evidence="22" id="KW-1185">Reference proteome</keyword>
<dbReference type="InterPro" id="IPR013083">
    <property type="entry name" value="Znf_RING/FYVE/PHD"/>
</dbReference>
<evidence type="ECO:0000256" key="3">
    <source>
        <dbReference type="ARBA" id="ARBA00004496"/>
    </source>
</evidence>
<sequence length="736" mass="80248">MAQQVVDVDMQPEEEAVPAQLNFRDPALMLTGEGPSTAPLGEELRGLSGTEAPSTAHSGGLEAALLTEELQRLQGALRTVAQHFSLGQRPGHQRRQLRRNSRRQPGTSVSQRSSSSRSGALDNYFRVNRQQHAGSVRLAAEYGDEVSSEDSSTDLSTDLSESEESGSTTEIEDEYEGDESAAASSAPASAPTVINPTPAQGVEAGDLQSMHQEQDSMTLHSEDNLNVKEDTACAKGTKPAFDDEGNTCSICFEPWTNAGEHRLVTLRCGHLFGYTCIDRWLRKQGGKCPQCNKKAKRSDVVVLYAPTLKAVDTSEQERLKSDLEKEQMMRRKAELESAQCRLQLQFLTEECSKLRKQLQELRCLIAKHGPSASQGSASSSNSLTGNIISSQSQSKYQFEKGIIVSQSGNCRVMAYSSLMTCLVVSQPSPQTTLLPGCGVKKISGMNFRSTQYIPIHSKQIRGLAFSDRPDSVLLSASLDNTVKLTSLMANTVVQTYNTGRPVWSCCWCSDDTNYIYAGLINGSILIYDMRDTTTHVQELPSQGSRCPVTSLSYLPRMASAAFPCGGLVAGTLEGGCFWEQKSTNTYKAHLLPLEAGSCTDIQIEPTMRHCLVTYRPSKTHNSLRCVMMELSSSPSPDSLENLICTCYPVQTFNAGPTCKLLTKNAIFASPEKDGSVLVCAGDEASNSAMVWNAGNGSLIQKLQADQPVLDICPFEVNHMNFLGTLTEKMVKIYKWA</sequence>
<evidence type="ECO:0000256" key="11">
    <source>
        <dbReference type="ARBA" id="ARBA00022763"/>
    </source>
</evidence>
<evidence type="ECO:0000256" key="9">
    <source>
        <dbReference type="ARBA" id="ARBA00022723"/>
    </source>
</evidence>
<dbReference type="SUPFAM" id="SSF50978">
    <property type="entry name" value="WD40 repeat-like"/>
    <property type="match status" value="1"/>
</dbReference>
<dbReference type="STRING" id="137246.A0A401S7T2"/>
<dbReference type="PROSITE" id="PS50089">
    <property type="entry name" value="ZF_RING_2"/>
    <property type="match status" value="1"/>
</dbReference>
<protein>
    <recommendedName>
        <fullName evidence="5">RING-type E3 ubiquitin transferase</fullName>
        <ecNumber evidence="5">2.3.2.27</ecNumber>
    </recommendedName>
</protein>
<dbReference type="GO" id="GO:0008270">
    <property type="term" value="F:zinc ion binding"/>
    <property type="evidence" value="ECO:0007669"/>
    <property type="project" value="UniProtKB-KW"/>
</dbReference>
<dbReference type="InterPro" id="IPR001841">
    <property type="entry name" value="Znf_RING"/>
</dbReference>
<dbReference type="Gene3D" id="2.130.10.10">
    <property type="entry name" value="YVTN repeat-like/Quinoprotein amine dehydrogenase"/>
    <property type="match status" value="1"/>
</dbReference>
<keyword evidence="14" id="KW-0862">Zinc</keyword>
<dbReference type="EMBL" id="BEZZ01000124">
    <property type="protein sequence ID" value="GCC26453.1"/>
    <property type="molecule type" value="Genomic_DNA"/>
</dbReference>
<dbReference type="GO" id="GO:0036297">
    <property type="term" value="P:interstrand cross-link repair"/>
    <property type="evidence" value="ECO:0007669"/>
    <property type="project" value="InterPro"/>
</dbReference>
<feature type="compositionally biased region" description="Acidic residues" evidence="19">
    <location>
        <begin position="160"/>
        <end position="179"/>
    </location>
</feature>
<dbReference type="Pfam" id="PF13639">
    <property type="entry name" value="zf-RING_2"/>
    <property type="match status" value="1"/>
</dbReference>
<dbReference type="InterPro" id="IPR037381">
    <property type="entry name" value="RFWD3"/>
</dbReference>
<keyword evidence="10" id="KW-0677">Repeat</keyword>
<dbReference type="AlphaFoldDB" id="A0A401S7T2"/>
<keyword evidence="18" id="KW-0175">Coiled coil</keyword>
<feature type="domain" description="RING-type" evidence="20">
    <location>
        <begin position="248"/>
        <end position="292"/>
    </location>
</feature>
<evidence type="ECO:0000256" key="18">
    <source>
        <dbReference type="SAM" id="Coils"/>
    </source>
</evidence>
<feature type="region of interest" description="Disordered" evidence="19">
    <location>
        <begin position="87"/>
        <end position="121"/>
    </location>
</feature>
<feature type="compositionally biased region" description="Low complexity" evidence="19">
    <location>
        <begin position="108"/>
        <end position="118"/>
    </location>
</feature>
<reference evidence="21 22" key="1">
    <citation type="journal article" date="2018" name="Nat. Ecol. Evol.">
        <title>Shark genomes provide insights into elasmobranch evolution and the origin of vertebrates.</title>
        <authorList>
            <person name="Hara Y"/>
            <person name="Yamaguchi K"/>
            <person name="Onimaru K"/>
            <person name="Kadota M"/>
            <person name="Koyanagi M"/>
            <person name="Keeley SD"/>
            <person name="Tatsumi K"/>
            <person name="Tanaka K"/>
            <person name="Motone F"/>
            <person name="Kageyama Y"/>
            <person name="Nozu R"/>
            <person name="Adachi N"/>
            <person name="Nishimura O"/>
            <person name="Nakagawa R"/>
            <person name="Tanegashima C"/>
            <person name="Kiyatake I"/>
            <person name="Matsumoto R"/>
            <person name="Murakumo K"/>
            <person name="Nishida K"/>
            <person name="Terakita A"/>
            <person name="Kuratani S"/>
            <person name="Sato K"/>
            <person name="Hyodo S Kuraku.S."/>
        </authorList>
    </citation>
    <scope>NUCLEOTIDE SEQUENCE [LARGE SCALE GENOMIC DNA]</scope>
</reference>
<accession>A0A401S7T2</accession>
<comment type="caution">
    <text evidence="21">The sequence shown here is derived from an EMBL/GenBank/DDBJ whole genome shotgun (WGS) entry which is preliminary data.</text>
</comment>
<dbReference type="PANTHER" id="PTHR16047">
    <property type="entry name" value="RFWD3 PROTEIN"/>
    <property type="match status" value="1"/>
</dbReference>
<dbReference type="GO" id="GO:0016605">
    <property type="term" value="C:PML body"/>
    <property type="evidence" value="ECO:0007669"/>
    <property type="project" value="UniProtKB-SubCell"/>
</dbReference>
<dbReference type="PANTHER" id="PTHR16047:SF7">
    <property type="entry name" value="E3 UBIQUITIN-PROTEIN LIGASE RFWD3"/>
    <property type="match status" value="1"/>
</dbReference>
<evidence type="ECO:0000256" key="6">
    <source>
        <dbReference type="ARBA" id="ARBA00022490"/>
    </source>
</evidence>
<evidence type="ECO:0000256" key="4">
    <source>
        <dbReference type="ARBA" id="ARBA00004906"/>
    </source>
</evidence>
<dbReference type="InterPro" id="IPR056527">
    <property type="entry name" value="WD40_RFWD3"/>
</dbReference>
<dbReference type="GO" id="GO:0005737">
    <property type="term" value="C:cytoplasm"/>
    <property type="evidence" value="ECO:0007669"/>
    <property type="project" value="UniProtKB-SubCell"/>
</dbReference>
<feature type="region of interest" description="Disordered" evidence="19">
    <location>
        <begin position="141"/>
        <end position="224"/>
    </location>
</feature>
<evidence type="ECO:0000256" key="10">
    <source>
        <dbReference type="ARBA" id="ARBA00022737"/>
    </source>
</evidence>
<dbReference type="CDD" id="cd16450">
    <property type="entry name" value="mRING-C3HGC3_RFWD3"/>
    <property type="match status" value="1"/>
</dbReference>
<dbReference type="InterPro" id="IPR001680">
    <property type="entry name" value="WD40_rpt"/>
</dbReference>
<evidence type="ECO:0000256" key="2">
    <source>
        <dbReference type="ARBA" id="ARBA00004322"/>
    </source>
</evidence>
<dbReference type="SUPFAM" id="SSF57850">
    <property type="entry name" value="RING/U-box"/>
    <property type="match status" value="1"/>
</dbReference>
<dbReference type="GO" id="GO:0061630">
    <property type="term" value="F:ubiquitin protein ligase activity"/>
    <property type="evidence" value="ECO:0007669"/>
    <property type="project" value="UniProtKB-EC"/>
</dbReference>
<keyword evidence="6" id="KW-0963">Cytoplasm</keyword>
<dbReference type="InterPro" id="IPR036322">
    <property type="entry name" value="WD40_repeat_dom_sf"/>
</dbReference>
<keyword evidence="12 17" id="KW-0863">Zinc-finger</keyword>
<evidence type="ECO:0000256" key="14">
    <source>
        <dbReference type="ARBA" id="ARBA00022833"/>
    </source>
</evidence>
<feature type="region of interest" description="Disordered" evidence="19">
    <location>
        <begin position="28"/>
        <end position="59"/>
    </location>
</feature>
<evidence type="ECO:0000256" key="7">
    <source>
        <dbReference type="ARBA" id="ARBA00022574"/>
    </source>
</evidence>
<evidence type="ECO:0000256" key="15">
    <source>
        <dbReference type="ARBA" id="ARBA00023204"/>
    </source>
</evidence>
<keyword evidence="11" id="KW-0227">DNA damage</keyword>
<evidence type="ECO:0000256" key="16">
    <source>
        <dbReference type="ARBA" id="ARBA00023242"/>
    </source>
</evidence>
<dbReference type="InterPro" id="IPR015943">
    <property type="entry name" value="WD40/YVTN_repeat-like_dom_sf"/>
</dbReference>
<feature type="compositionally biased region" description="Low complexity" evidence="19">
    <location>
        <begin position="180"/>
        <end position="191"/>
    </location>
</feature>
<evidence type="ECO:0000313" key="21">
    <source>
        <dbReference type="EMBL" id="GCC26453.1"/>
    </source>
</evidence>
<evidence type="ECO:0000256" key="13">
    <source>
        <dbReference type="ARBA" id="ARBA00022786"/>
    </source>
</evidence>
<name>A0A401S7T2_CHIPU</name>
<feature type="coiled-coil region" evidence="18">
    <location>
        <begin position="316"/>
        <end position="364"/>
    </location>
</feature>
<dbReference type="SMART" id="SM00184">
    <property type="entry name" value="RING"/>
    <property type="match status" value="1"/>
</dbReference>
<feature type="compositionally biased region" description="Polar residues" evidence="19">
    <location>
        <begin position="209"/>
        <end position="219"/>
    </location>
</feature>
<evidence type="ECO:0000313" key="22">
    <source>
        <dbReference type="Proteomes" id="UP000287033"/>
    </source>
</evidence>
<evidence type="ECO:0000256" key="5">
    <source>
        <dbReference type="ARBA" id="ARBA00012483"/>
    </source>
</evidence>